<reference evidence="1 2" key="1">
    <citation type="journal article" date="2024" name="G3 (Bethesda)">
        <title>Genome assembly of Hibiscus sabdariffa L. provides insights into metabolisms of medicinal natural products.</title>
        <authorList>
            <person name="Kim T."/>
        </authorList>
    </citation>
    <scope>NUCLEOTIDE SEQUENCE [LARGE SCALE GENOMIC DNA]</scope>
    <source>
        <strain evidence="1">TK-2024</strain>
        <tissue evidence="1">Old leaves</tissue>
    </source>
</reference>
<sequence>MREHEQEPKLDQHQHHPNQIQRLGQSEMLDQNHLLGENWLKLNYAMAYVYVELPPSRARKAQIQLPQQKGEDSLQDGSALSRLGLGHYLSQNSHPGHGHIVHTESKSLEAIHTQPIGCVH</sequence>
<evidence type="ECO:0000313" key="1">
    <source>
        <dbReference type="EMBL" id="KAK8486304.1"/>
    </source>
</evidence>
<dbReference type="Proteomes" id="UP001396334">
    <property type="component" value="Unassembled WGS sequence"/>
</dbReference>
<proteinExistence type="predicted"/>
<organism evidence="1 2">
    <name type="scientific">Hibiscus sabdariffa</name>
    <name type="common">roselle</name>
    <dbReference type="NCBI Taxonomy" id="183260"/>
    <lineage>
        <taxon>Eukaryota</taxon>
        <taxon>Viridiplantae</taxon>
        <taxon>Streptophyta</taxon>
        <taxon>Embryophyta</taxon>
        <taxon>Tracheophyta</taxon>
        <taxon>Spermatophyta</taxon>
        <taxon>Magnoliopsida</taxon>
        <taxon>eudicotyledons</taxon>
        <taxon>Gunneridae</taxon>
        <taxon>Pentapetalae</taxon>
        <taxon>rosids</taxon>
        <taxon>malvids</taxon>
        <taxon>Malvales</taxon>
        <taxon>Malvaceae</taxon>
        <taxon>Malvoideae</taxon>
        <taxon>Hibiscus</taxon>
    </lineage>
</organism>
<protein>
    <submittedName>
        <fullName evidence="1">Uncharacterized protein</fullName>
    </submittedName>
</protein>
<gene>
    <name evidence="1" type="ORF">V6N11_049397</name>
</gene>
<evidence type="ECO:0000313" key="2">
    <source>
        <dbReference type="Proteomes" id="UP001396334"/>
    </source>
</evidence>
<accession>A0ABR2A075</accession>
<comment type="caution">
    <text evidence="1">The sequence shown here is derived from an EMBL/GenBank/DDBJ whole genome shotgun (WGS) entry which is preliminary data.</text>
</comment>
<name>A0ABR2A075_9ROSI</name>
<keyword evidence="2" id="KW-1185">Reference proteome</keyword>
<dbReference type="EMBL" id="JBBPBN010000449">
    <property type="protein sequence ID" value="KAK8486304.1"/>
    <property type="molecule type" value="Genomic_DNA"/>
</dbReference>